<keyword evidence="2" id="KW-1185">Reference proteome</keyword>
<dbReference type="AlphaFoldDB" id="A0AAD4VLU5"/>
<organism evidence="1 2">
    <name type="scientific">Prunus dulcis</name>
    <name type="common">Almond</name>
    <name type="synonym">Amygdalus dulcis</name>
    <dbReference type="NCBI Taxonomy" id="3755"/>
    <lineage>
        <taxon>Eukaryota</taxon>
        <taxon>Viridiplantae</taxon>
        <taxon>Streptophyta</taxon>
        <taxon>Embryophyta</taxon>
        <taxon>Tracheophyta</taxon>
        <taxon>Spermatophyta</taxon>
        <taxon>Magnoliopsida</taxon>
        <taxon>eudicotyledons</taxon>
        <taxon>Gunneridae</taxon>
        <taxon>Pentapetalae</taxon>
        <taxon>rosids</taxon>
        <taxon>fabids</taxon>
        <taxon>Rosales</taxon>
        <taxon>Rosaceae</taxon>
        <taxon>Amygdaloideae</taxon>
        <taxon>Amygdaleae</taxon>
        <taxon>Prunus</taxon>
    </lineage>
</organism>
<sequence length="72" mass="8132">MMIDRIRSKFSGWKAQTLSRAGRLTLIKASVTDVSSRATTLKFPLWPGNTFACLKVWEALGSDLRLFSTKRL</sequence>
<accession>A0AAD4VLU5</accession>
<evidence type="ECO:0000313" key="1">
    <source>
        <dbReference type="EMBL" id="KAI5327495.1"/>
    </source>
</evidence>
<comment type="caution">
    <text evidence="1">The sequence shown here is derived from an EMBL/GenBank/DDBJ whole genome shotgun (WGS) entry which is preliminary data.</text>
</comment>
<protein>
    <submittedName>
        <fullName evidence="1">Uncharacterized protein</fullName>
    </submittedName>
</protein>
<gene>
    <name evidence="1" type="ORF">L3X38_026891</name>
</gene>
<reference evidence="1 2" key="1">
    <citation type="journal article" date="2022" name="G3 (Bethesda)">
        <title>Whole-genome sequence and methylome profiling of the almond [Prunus dulcis (Mill.) D.A. Webb] cultivar 'Nonpareil'.</title>
        <authorList>
            <person name="D'Amico-Willman K.M."/>
            <person name="Ouma W.Z."/>
            <person name="Meulia T."/>
            <person name="Sideli G.M."/>
            <person name="Gradziel T.M."/>
            <person name="Fresnedo-Ramirez J."/>
        </authorList>
    </citation>
    <scope>NUCLEOTIDE SEQUENCE [LARGE SCALE GENOMIC DNA]</scope>
    <source>
        <strain evidence="1">Clone GOH B32 T37-40</strain>
    </source>
</reference>
<evidence type="ECO:0000313" key="2">
    <source>
        <dbReference type="Proteomes" id="UP001054821"/>
    </source>
</evidence>
<proteinExistence type="predicted"/>
<dbReference type="Proteomes" id="UP001054821">
    <property type="component" value="Chromosome 5"/>
</dbReference>
<name>A0AAD4VLU5_PRUDU</name>
<dbReference type="EMBL" id="JAJFAZ020000005">
    <property type="protein sequence ID" value="KAI5327495.1"/>
    <property type="molecule type" value="Genomic_DNA"/>
</dbReference>